<name>A0AA36MG37_CYLNA</name>
<evidence type="ECO:0000256" key="1">
    <source>
        <dbReference type="ARBA" id="ARBA00001947"/>
    </source>
</evidence>
<dbReference type="PANTHER" id="PTHR11733:SF188">
    <property type="entry name" value="NEPRILYSIN"/>
    <property type="match status" value="1"/>
</dbReference>
<evidence type="ECO:0000259" key="9">
    <source>
        <dbReference type="Pfam" id="PF01431"/>
    </source>
</evidence>
<dbReference type="Pfam" id="PF05649">
    <property type="entry name" value="Peptidase_M13_N"/>
    <property type="match status" value="1"/>
</dbReference>
<keyword evidence="7" id="KW-0482">Metalloprotease</keyword>
<dbReference type="Proteomes" id="UP001176961">
    <property type="component" value="Unassembled WGS sequence"/>
</dbReference>
<protein>
    <submittedName>
        <fullName evidence="11">Uncharacterized protein</fullName>
    </submittedName>
</protein>
<evidence type="ECO:0000256" key="4">
    <source>
        <dbReference type="ARBA" id="ARBA00022723"/>
    </source>
</evidence>
<comment type="cofactor">
    <cofactor evidence="1">
        <name>Zn(2+)</name>
        <dbReference type="ChEBI" id="CHEBI:29105"/>
    </cofactor>
</comment>
<evidence type="ECO:0000313" key="11">
    <source>
        <dbReference type="EMBL" id="CAJ0608915.1"/>
    </source>
</evidence>
<evidence type="ECO:0000313" key="12">
    <source>
        <dbReference type="Proteomes" id="UP001176961"/>
    </source>
</evidence>
<dbReference type="PRINTS" id="PR00786">
    <property type="entry name" value="NEPRILYSIN"/>
</dbReference>
<keyword evidence="12" id="KW-1185">Reference proteome</keyword>
<keyword evidence="6" id="KW-0862">Zinc</keyword>
<keyword evidence="8" id="KW-0812">Transmembrane</keyword>
<dbReference type="SUPFAM" id="SSF55486">
    <property type="entry name" value="Metalloproteases ('zincins'), catalytic domain"/>
    <property type="match status" value="1"/>
</dbReference>
<dbReference type="GO" id="GO:0005886">
    <property type="term" value="C:plasma membrane"/>
    <property type="evidence" value="ECO:0007669"/>
    <property type="project" value="TreeGrafter"/>
</dbReference>
<dbReference type="Pfam" id="PF01431">
    <property type="entry name" value="Peptidase_M13"/>
    <property type="match status" value="1"/>
</dbReference>
<dbReference type="PROSITE" id="PS51885">
    <property type="entry name" value="NEPRILYSIN"/>
    <property type="match status" value="1"/>
</dbReference>
<gene>
    <name evidence="11" type="ORF">CYNAS_LOCUS20898</name>
</gene>
<evidence type="ECO:0000256" key="7">
    <source>
        <dbReference type="ARBA" id="ARBA00023049"/>
    </source>
</evidence>
<comment type="similarity">
    <text evidence="2">Belongs to the peptidase M13 family.</text>
</comment>
<dbReference type="PANTHER" id="PTHR11733">
    <property type="entry name" value="ZINC METALLOPROTEASE FAMILY M13 NEPRILYSIN-RELATED"/>
    <property type="match status" value="1"/>
</dbReference>
<feature type="domain" description="Peptidase M13 N-terminal" evidence="10">
    <location>
        <begin position="131"/>
        <end position="550"/>
    </location>
</feature>
<keyword evidence="8" id="KW-0472">Membrane</keyword>
<dbReference type="AlphaFoldDB" id="A0AA36MG37"/>
<dbReference type="Gene3D" id="3.40.390.10">
    <property type="entry name" value="Collagenase (Catalytic Domain)"/>
    <property type="match status" value="1"/>
</dbReference>
<evidence type="ECO:0000256" key="2">
    <source>
        <dbReference type="ARBA" id="ARBA00007357"/>
    </source>
</evidence>
<evidence type="ECO:0000256" key="6">
    <source>
        <dbReference type="ARBA" id="ARBA00022833"/>
    </source>
</evidence>
<accession>A0AA36MG37</accession>
<dbReference type="InterPro" id="IPR042089">
    <property type="entry name" value="Peptidase_M13_dom_2"/>
</dbReference>
<sequence>MSKAFTGIVAAVGCVAIASLVLNILIWIKVKDDYSDTKTNSEPNLKFERISIKADPIPTAVRHTAQKTRPAKIRLRTINSTSKGIPFGSNPEPMYVNDSHFCPSYGEPDNKPEYKVAASYILGGLDQHVDPCDDFYTFACNTYIKNHNASEMKVERIGTYDEAQDAVNLNITDALLPVKFDDSSWSETERIVKATLLACVHHSRARKPIDNVKDVLLEMKELFGGIPFLNHTLKPDLDLFNVMGQLEQNHAMGTLMASMVSVDYKHVERNALFIAQPSLPMARDYYVLPQHTNVLEDRAKNVHLMLKSFAEGVLDDASPYYDMIKAAARDVVKLEVQIATASWPDSAMRNYAQQYNPYTVEALKKRYPSIVWDSYLKALLSSVTGYDIRSTNIVIAQPSYISWLNALIQGGTSNETVVNYLLTNLIFEDADFLGGIFKTRMKESQYVKYAVRSGRGITRIGAQPFPRGSAVDPNIECLNTMMTYMPFGPGYVYVKSKEKRTEVVKDVEHQTDLVFRSFLKMIESLSWMSQTSMDLARKKAAAMIKNYGWPKDLFGDFKNSAKIDQYHKQDYGEIINLYLANSTHNYYLIRKTMLKGYSNRESLKLIKEPGDRNVFLMSPALVNAWYQPERNSITFPYAHFQPPYYSYGFPQAFNYGGQAGSGGHELVHGFDDKGLQFGPDGSLSNCSWIECGWMDAKTKGSFRNMAQCVVTQYSTQCCPQNTGNVRCANGMSTQGENIADIGGELAAYFAYREYVKELKSEEKRLPGLEQFTPNQLFWMGYGYSWCMSITPSRLTKQLLTDVHSPSICRVNNVLQNIPEFAKDFGCSIGQNMYPPAEQRCAVWIEE</sequence>
<keyword evidence="3" id="KW-0645">Protease</keyword>
<feature type="domain" description="Peptidase M13 C-terminal" evidence="9">
    <location>
        <begin position="623"/>
        <end position="840"/>
    </location>
</feature>
<proteinExistence type="inferred from homology"/>
<dbReference type="InterPro" id="IPR018497">
    <property type="entry name" value="Peptidase_M13_C"/>
</dbReference>
<reference evidence="11" key="1">
    <citation type="submission" date="2023-07" db="EMBL/GenBank/DDBJ databases">
        <authorList>
            <consortium name="CYATHOMIX"/>
        </authorList>
    </citation>
    <scope>NUCLEOTIDE SEQUENCE</scope>
    <source>
        <strain evidence="11">N/A</strain>
    </source>
</reference>
<evidence type="ECO:0000256" key="8">
    <source>
        <dbReference type="SAM" id="Phobius"/>
    </source>
</evidence>
<dbReference type="GO" id="GO:0016485">
    <property type="term" value="P:protein processing"/>
    <property type="evidence" value="ECO:0007669"/>
    <property type="project" value="TreeGrafter"/>
</dbReference>
<organism evidence="11 12">
    <name type="scientific">Cylicocyclus nassatus</name>
    <name type="common">Nematode worm</name>
    <dbReference type="NCBI Taxonomy" id="53992"/>
    <lineage>
        <taxon>Eukaryota</taxon>
        <taxon>Metazoa</taxon>
        <taxon>Ecdysozoa</taxon>
        <taxon>Nematoda</taxon>
        <taxon>Chromadorea</taxon>
        <taxon>Rhabditida</taxon>
        <taxon>Rhabditina</taxon>
        <taxon>Rhabditomorpha</taxon>
        <taxon>Strongyloidea</taxon>
        <taxon>Strongylidae</taxon>
        <taxon>Cylicocyclus</taxon>
    </lineage>
</organism>
<evidence type="ECO:0000259" key="10">
    <source>
        <dbReference type="Pfam" id="PF05649"/>
    </source>
</evidence>
<keyword evidence="5" id="KW-0378">Hydrolase</keyword>
<dbReference type="EMBL" id="CATQJL010000326">
    <property type="protein sequence ID" value="CAJ0608915.1"/>
    <property type="molecule type" value="Genomic_DNA"/>
</dbReference>
<dbReference type="InterPro" id="IPR024079">
    <property type="entry name" value="MetalloPept_cat_dom_sf"/>
</dbReference>
<dbReference type="InterPro" id="IPR008753">
    <property type="entry name" value="Peptidase_M13_N"/>
</dbReference>
<dbReference type="GO" id="GO:0004222">
    <property type="term" value="F:metalloendopeptidase activity"/>
    <property type="evidence" value="ECO:0007669"/>
    <property type="project" value="InterPro"/>
</dbReference>
<dbReference type="InterPro" id="IPR000718">
    <property type="entry name" value="Peptidase_M13"/>
</dbReference>
<dbReference type="Gene3D" id="1.10.1380.10">
    <property type="entry name" value="Neutral endopeptidase , domain2"/>
    <property type="match status" value="1"/>
</dbReference>
<feature type="transmembrane region" description="Helical" evidence="8">
    <location>
        <begin position="7"/>
        <end position="28"/>
    </location>
</feature>
<dbReference type="GO" id="GO:0046872">
    <property type="term" value="F:metal ion binding"/>
    <property type="evidence" value="ECO:0007669"/>
    <property type="project" value="UniProtKB-KW"/>
</dbReference>
<evidence type="ECO:0000256" key="3">
    <source>
        <dbReference type="ARBA" id="ARBA00022670"/>
    </source>
</evidence>
<keyword evidence="4" id="KW-0479">Metal-binding</keyword>
<keyword evidence="8" id="KW-1133">Transmembrane helix</keyword>
<comment type="caution">
    <text evidence="11">The sequence shown here is derived from an EMBL/GenBank/DDBJ whole genome shotgun (WGS) entry which is preliminary data.</text>
</comment>
<dbReference type="CDD" id="cd08662">
    <property type="entry name" value="M13"/>
    <property type="match status" value="1"/>
</dbReference>
<evidence type="ECO:0000256" key="5">
    <source>
        <dbReference type="ARBA" id="ARBA00022801"/>
    </source>
</evidence>